<organism evidence="1 2">
    <name type="scientific">Violaceomyces palustris</name>
    <dbReference type="NCBI Taxonomy" id="1673888"/>
    <lineage>
        <taxon>Eukaryota</taxon>
        <taxon>Fungi</taxon>
        <taxon>Dikarya</taxon>
        <taxon>Basidiomycota</taxon>
        <taxon>Ustilaginomycotina</taxon>
        <taxon>Ustilaginomycetes</taxon>
        <taxon>Violaceomycetales</taxon>
        <taxon>Violaceomycetaceae</taxon>
        <taxon>Violaceomyces</taxon>
    </lineage>
</organism>
<accession>A0ACD0P3U5</accession>
<name>A0ACD0P3U5_9BASI</name>
<sequence>MSAIFDSSTPYANPYGQQASASSSSSSSSAQNQKPNPPYHPTLEFYSSNPPPSSSTSASANHLNSFYSSSTSSSTAHHDHGYASGPNARASLEGNMSSSAGYAPGSAAHSMMNSQLGFWSAFGTGGFPDEPSLMEELGINLSHILDKSLTVLNPIHSYSPAHHKDAHMMDDADLAGPLLFCFAFGMMLLLAGKSQFGYIYGVALLGDLSIYLLLNMMSEGGIDAYRVASVLGYCLLPLCLLSAVSVFVTLNSFLGYIISPVFILWCATSASGIFVSILRLSDQRLLVAYPVGLFYACFALLSVF</sequence>
<proteinExistence type="predicted"/>
<dbReference type="Proteomes" id="UP000245626">
    <property type="component" value="Unassembled WGS sequence"/>
</dbReference>
<reference evidence="1 2" key="1">
    <citation type="journal article" date="2018" name="Mol. Biol. Evol.">
        <title>Broad Genomic Sampling Reveals a Smut Pathogenic Ancestry of the Fungal Clade Ustilaginomycotina.</title>
        <authorList>
            <person name="Kijpornyongpan T."/>
            <person name="Mondo S.J."/>
            <person name="Barry K."/>
            <person name="Sandor L."/>
            <person name="Lee J."/>
            <person name="Lipzen A."/>
            <person name="Pangilinan J."/>
            <person name="LaButti K."/>
            <person name="Hainaut M."/>
            <person name="Henrissat B."/>
            <person name="Grigoriev I.V."/>
            <person name="Spatafora J.W."/>
            <person name="Aime M.C."/>
        </authorList>
    </citation>
    <scope>NUCLEOTIDE SEQUENCE [LARGE SCALE GENOMIC DNA]</scope>
    <source>
        <strain evidence="1 2">SA 807</strain>
    </source>
</reference>
<keyword evidence="2" id="KW-1185">Reference proteome</keyword>
<gene>
    <name evidence="1" type="ORF">IE53DRAFT_404995</name>
</gene>
<evidence type="ECO:0000313" key="1">
    <source>
        <dbReference type="EMBL" id="PWN52716.1"/>
    </source>
</evidence>
<dbReference type="EMBL" id="KZ819761">
    <property type="protein sequence ID" value="PWN52716.1"/>
    <property type="molecule type" value="Genomic_DNA"/>
</dbReference>
<protein>
    <submittedName>
        <fullName evidence="1">Yip1-domain-containing protein</fullName>
    </submittedName>
</protein>
<evidence type="ECO:0000313" key="2">
    <source>
        <dbReference type="Proteomes" id="UP000245626"/>
    </source>
</evidence>